<keyword evidence="4" id="KW-0597">Phosphoprotein</keyword>
<dbReference type="Pfam" id="PF02518">
    <property type="entry name" value="HATPase_c"/>
    <property type="match status" value="1"/>
</dbReference>
<reference evidence="12" key="4">
    <citation type="submission" date="2023-01" db="EMBL/GenBank/DDBJ databases">
        <title>Draft genome sequence of Methylobacterium brachythecii strain NBRC 107710.</title>
        <authorList>
            <person name="Sun Q."/>
            <person name="Mori K."/>
        </authorList>
    </citation>
    <scope>NUCLEOTIDE SEQUENCE</scope>
    <source>
        <strain evidence="12">NBRC 107710</strain>
    </source>
</reference>
<dbReference type="InterPro" id="IPR050428">
    <property type="entry name" value="TCS_sensor_his_kinase"/>
</dbReference>
<dbReference type="InterPro" id="IPR005467">
    <property type="entry name" value="His_kinase_dom"/>
</dbReference>
<dbReference type="SUPFAM" id="SSF55874">
    <property type="entry name" value="ATPase domain of HSP90 chaperone/DNA topoisomerase II/histidine kinase"/>
    <property type="match status" value="1"/>
</dbReference>
<evidence type="ECO:0000259" key="11">
    <source>
        <dbReference type="PROSITE" id="PS50109"/>
    </source>
</evidence>
<dbReference type="EMBL" id="BSPG01000001">
    <property type="protein sequence ID" value="GLS42414.1"/>
    <property type="molecule type" value="Genomic_DNA"/>
</dbReference>
<evidence type="ECO:0000256" key="5">
    <source>
        <dbReference type="ARBA" id="ARBA00022679"/>
    </source>
</evidence>
<dbReference type="InterPro" id="IPR004358">
    <property type="entry name" value="Sig_transdc_His_kin-like_C"/>
</dbReference>
<gene>
    <name evidence="12" type="ORF">GCM10007884_03990</name>
    <name evidence="13" type="ORF">GGR33_002064</name>
</gene>
<dbReference type="EMBL" id="JACIDN010000003">
    <property type="protein sequence ID" value="MBB3902569.1"/>
    <property type="molecule type" value="Genomic_DNA"/>
</dbReference>
<dbReference type="Gene3D" id="1.10.287.130">
    <property type="match status" value="1"/>
</dbReference>
<dbReference type="AlphaFoldDB" id="A0A7W6F6P1"/>
<dbReference type="RefSeq" id="WP_183504598.1">
    <property type="nucleotide sequence ID" value="NZ_BSPG01000001.1"/>
</dbReference>
<evidence type="ECO:0000313" key="15">
    <source>
        <dbReference type="Proteomes" id="UP001156881"/>
    </source>
</evidence>
<dbReference type="InterPro" id="IPR003594">
    <property type="entry name" value="HATPase_dom"/>
</dbReference>
<comment type="caution">
    <text evidence="13">The sequence shown here is derived from an EMBL/GenBank/DDBJ whole genome shotgun (WGS) entry which is preliminary data.</text>
</comment>
<dbReference type="Proteomes" id="UP001156881">
    <property type="component" value="Unassembled WGS sequence"/>
</dbReference>
<keyword evidence="6 10" id="KW-0812">Transmembrane</keyword>
<organism evidence="13 14">
    <name type="scientific">Methylobacterium brachythecii</name>
    <dbReference type="NCBI Taxonomy" id="1176177"/>
    <lineage>
        <taxon>Bacteria</taxon>
        <taxon>Pseudomonadati</taxon>
        <taxon>Pseudomonadota</taxon>
        <taxon>Alphaproteobacteria</taxon>
        <taxon>Hyphomicrobiales</taxon>
        <taxon>Methylobacteriaceae</taxon>
        <taxon>Methylobacterium</taxon>
    </lineage>
</organism>
<dbReference type="Proteomes" id="UP000517759">
    <property type="component" value="Unassembled WGS sequence"/>
</dbReference>
<evidence type="ECO:0000256" key="1">
    <source>
        <dbReference type="ARBA" id="ARBA00000085"/>
    </source>
</evidence>
<dbReference type="PROSITE" id="PS50109">
    <property type="entry name" value="HIS_KIN"/>
    <property type="match status" value="1"/>
</dbReference>
<evidence type="ECO:0000256" key="7">
    <source>
        <dbReference type="ARBA" id="ARBA00022777"/>
    </source>
</evidence>
<evidence type="ECO:0000256" key="4">
    <source>
        <dbReference type="ARBA" id="ARBA00022553"/>
    </source>
</evidence>
<dbReference type="InterPro" id="IPR036890">
    <property type="entry name" value="HATPase_C_sf"/>
</dbReference>
<dbReference type="SMART" id="SM00387">
    <property type="entry name" value="HATPase_c"/>
    <property type="match status" value="1"/>
</dbReference>
<evidence type="ECO:0000313" key="13">
    <source>
        <dbReference type="EMBL" id="MBB3902569.1"/>
    </source>
</evidence>
<dbReference type="PANTHER" id="PTHR45436:SF5">
    <property type="entry name" value="SENSOR HISTIDINE KINASE TRCS"/>
    <property type="match status" value="1"/>
</dbReference>
<dbReference type="GO" id="GO:0004673">
    <property type="term" value="F:protein histidine kinase activity"/>
    <property type="evidence" value="ECO:0007669"/>
    <property type="project" value="UniProtKB-EC"/>
</dbReference>
<accession>A0A7W6F6P1</accession>
<feature type="domain" description="Histidine kinase" evidence="11">
    <location>
        <begin position="276"/>
        <end position="489"/>
    </location>
</feature>
<reference evidence="13 14" key="3">
    <citation type="submission" date="2020-08" db="EMBL/GenBank/DDBJ databases">
        <title>Genomic Encyclopedia of Type Strains, Phase IV (KMG-IV): sequencing the most valuable type-strain genomes for metagenomic binning, comparative biology and taxonomic classification.</title>
        <authorList>
            <person name="Goeker M."/>
        </authorList>
    </citation>
    <scope>NUCLEOTIDE SEQUENCE [LARGE SCALE GENOMIC DNA]</scope>
    <source>
        <strain evidence="13 14">DSM 24105</strain>
    </source>
</reference>
<dbReference type="PANTHER" id="PTHR45436">
    <property type="entry name" value="SENSOR HISTIDINE KINASE YKOH"/>
    <property type="match status" value="1"/>
</dbReference>
<dbReference type="EC" id="2.7.13.3" evidence="3"/>
<reference evidence="12" key="1">
    <citation type="journal article" date="2014" name="Int. J. Syst. Evol. Microbiol.">
        <title>Complete genome of a new Firmicutes species belonging to the dominant human colonic microbiota ('Ruminococcus bicirculans') reveals two chromosomes and a selective capacity to utilize plant glucans.</title>
        <authorList>
            <consortium name="NISC Comparative Sequencing Program"/>
            <person name="Wegmann U."/>
            <person name="Louis P."/>
            <person name="Goesmann A."/>
            <person name="Henrissat B."/>
            <person name="Duncan S.H."/>
            <person name="Flint H.J."/>
        </authorList>
    </citation>
    <scope>NUCLEOTIDE SEQUENCE</scope>
    <source>
        <strain evidence="12">NBRC 107710</strain>
    </source>
</reference>
<dbReference type="PRINTS" id="PR00344">
    <property type="entry name" value="BCTRLSENSOR"/>
</dbReference>
<keyword evidence="5" id="KW-0808">Transferase</keyword>
<evidence type="ECO:0000256" key="3">
    <source>
        <dbReference type="ARBA" id="ARBA00012438"/>
    </source>
</evidence>
<evidence type="ECO:0000256" key="2">
    <source>
        <dbReference type="ARBA" id="ARBA00004370"/>
    </source>
</evidence>
<dbReference type="Gene3D" id="3.30.565.10">
    <property type="entry name" value="Histidine kinase-like ATPase, C-terminal domain"/>
    <property type="match status" value="1"/>
</dbReference>
<comment type="catalytic activity">
    <reaction evidence="1">
        <text>ATP + protein L-histidine = ADP + protein N-phospho-L-histidine.</text>
        <dbReference type="EC" id="2.7.13.3"/>
    </reaction>
</comment>
<keyword evidence="7 13" id="KW-0418">Kinase</keyword>
<comment type="subcellular location">
    <subcellularLocation>
        <location evidence="2">Membrane</location>
    </subcellularLocation>
</comment>
<evidence type="ECO:0000313" key="14">
    <source>
        <dbReference type="Proteomes" id="UP000517759"/>
    </source>
</evidence>
<feature type="transmembrane region" description="Helical" evidence="10">
    <location>
        <begin position="186"/>
        <end position="205"/>
    </location>
</feature>
<protein>
    <recommendedName>
        <fullName evidence="3">histidine kinase</fullName>
        <ecNumber evidence="3">2.7.13.3</ecNumber>
    </recommendedName>
</protein>
<proteinExistence type="predicted"/>
<evidence type="ECO:0000256" key="9">
    <source>
        <dbReference type="ARBA" id="ARBA00023136"/>
    </source>
</evidence>
<dbReference type="GO" id="GO:0016020">
    <property type="term" value="C:membrane"/>
    <property type="evidence" value="ECO:0007669"/>
    <property type="project" value="UniProtKB-SubCell"/>
</dbReference>
<evidence type="ECO:0000256" key="10">
    <source>
        <dbReference type="SAM" id="Phobius"/>
    </source>
</evidence>
<keyword evidence="15" id="KW-1185">Reference proteome</keyword>
<reference evidence="15" key="2">
    <citation type="journal article" date="2019" name="Int. J. Syst. Evol. Microbiol.">
        <title>The Global Catalogue of Microorganisms (GCM) 10K type strain sequencing project: providing services to taxonomists for standard genome sequencing and annotation.</title>
        <authorList>
            <consortium name="The Broad Institute Genomics Platform"/>
            <consortium name="The Broad Institute Genome Sequencing Center for Infectious Disease"/>
            <person name="Wu L."/>
            <person name="Ma J."/>
        </authorList>
    </citation>
    <scope>NUCLEOTIDE SEQUENCE [LARGE SCALE GENOMIC DNA]</scope>
    <source>
        <strain evidence="15">NBRC 107710</strain>
    </source>
</reference>
<evidence type="ECO:0000313" key="12">
    <source>
        <dbReference type="EMBL" id="GLS42414.1"/>
    </source>
</evidence>
<feature type="transmembrane region" description="Helical" evidence="10">
    <location>
        <begin position="34"/>
        <end position="57"/>
    </location>
</feature>
<sequence length="495" mass="53279">MELSISRQFASDRVVPTADPLAPRRSVRRVGLSVRLFLLTVAFVAIAEIMIFVPAVASYRTSWLTDRIAAAEIAALVLDATVDHPISSDLTQRLLTGVDAREVVVESGSRRRVLSLGLAATERADLVDLRGSGWLDGVAGSLRALAGTTPALIEVIGHGRDGSGTIRVVLDELPLRRDLAAFSSRLFLTSLAVACIAAVLIFVILQRLFVQPMRRLARNIADFADDPESADRVIAPSSRVDEIGDAEEALARMEIALAGELRHTRRLAGLGLSVSKISHELRNILTTAQLLGDRLEGVADPVVQRVAPRLVQTLDRANRFCEATLAYGRAAERHPQRRMVPLAPILDELVDLAALSHRVPVGIVVRSQNDLMADIDPEQLSRALANLVRNAVQALDMTSELFPTVTIEAARMGRRDNGVVTITVSDNGPGVPERAKPHLFAPFQGSMRAGGSGLGLAIASELAELNGGTLRLDPSERGARFVLTIPDRQTLAEAA</sequence>
<keyword evidence="9 10" id="KW-0472">Membrane</keyword>
<name>A0A7W6F6P1_9HYPH</name>
<evidence type="ECO:0000256" key="6">
    <source>
        <dbReference type="ARBA" id="ARBA00022692"/>
    </source>
</evidence>
<evidence type="ECO:0000256" key="8">
    <source>
        <dbReference type="ARBA" id="ARBA00022989"/>
    </source>
</evidence>
<keyword evidence="8 10" id="KW-1133">Transmembrane helix</keyword>